<dbReference type="GO" id="GO:0043565">
    <property type="term" value="F:sequence-specific DNA binding"/>
    <property type="evidence" value="ECO:0007669"/>
    <property type="project" value="TreeGrafter"/>
</dbReference>
<sequence length="313" mass="34566">MDDRGLSLERMRTFVRVAERGSLSATARDLDIGQSTVTRHINELEEAVGVPLLGRTTRRVTLTEEGSRYYTNCVQILRLVEQATDEARDARRVPAGAVRLSCTAALGVMHVTQMVFEFQDKHPDIRIELNLTDERIDLARKGVDIALRLGPIIDGAMKLFPIGASHRRLVGSPDYFTRHGRPARPAEFSQHNYVMMSNVAGSNQLFLTASDGVRMMVAASGTLVVDHGLAARAALAAGRGLGPAHLWLVQDLLDAGKLETVLDAYDLDPVPVSLLVVPERAGIARVRLLTDFLVEEIRKLPGIRPYRPRYNQT</sequence>
<dbReference type="PANTHER" id="PTHR30537:SF5">
    <property type="entry name" value="HTH-TYPE TRANSCRIPTIONAL ACTIVATOR TTDR-RELATED"/>
    <property type="match status" value="1"/>
</dbReference>
<feature type="domain" description="HTH lysR-type" evidence="8">
    <location>
        <begin position="6"/>
        <end position="63"/>
    </location>
</feature>
<evidence type="ECO:0000256" key="4">
    <source>
        <dbReference type="ARBA" id="ARBA00023163"/>
    </source>
</evidence>
<organism evidence="9 10">
    <name type="scientific">Agrobacterium tumefaciens str. B6</name>
    <dbReference type="NCBI Taxonomy" id="1183423"/>
    <lineage>
        <taxon>Bacteria</taxon>
        <taxon>Pseudomonadati</taxon>
        <taxon>Pseudomonadota</taxon>
        <taxon>Alphaproteobacteria</taxon>
        <taxon>Hyphomicrobiales</taxon>
        <taxon>Rhizobiaceae</taxon>
        <taxon>Rhizobium/Agrobacterium group</taxon>
        <taxon>Agrobacterium</taxon>
        <taxon>Agrobacterium tumefaciens complex</taxon>
    </lineage>
</organism>
<keyword evidence="2" id="KW-0805">Transcription regulation</keyword>
<evidence type="ECO:0000256" key="3">
    <source>
        <dbReference type="ARBA" id="ARBA00023125"/>
    </source>
</evidence>
<protein>
    <recommendedName>
        <fullName evidence="6">HTH-type transcriptional regulator TtuA</fullName>
    </recommendedName>
    <alternativeName>
        <fullName evidence="7">Tartrate utilization transcriptional regulator</fullName>
    </alternativeName>
</protein>
<dbReference type="PANTHER" id="PTHR30537">
    <property type="entry name" value="HTH-TYPE TRANSCRIPTIONAL REGULATOR"/>
    <property type="match status" value="1"/>
</dbReference>
<dbReference type="SUPFAM" id="SSF53850">
    <property type="entry name" value="Periplasmic binding protein-like II"/>
    <property type="match status" value="1"/>
</dbReference>
<dbReference type="EMBL" id="FCNL01000041">
    <property type="protein sequence ID" value="CVI25156.1"/>
    <property type="molecule type" value="Genomic_DNA"/>
</dbReference>
<dbReference type="RefSeq" id="WP_060723560.1">
    <property type="nucleotide sequence ID" value="NZ_LMVK01000008.1"/>
</dbReference>
<evidence type="ECO:0000256" key="2">
    <source>
        <dbReference type="ARBA" id="ARBA00023015"/>
    </source>
</evidence>
<dbReference type="InterPro" id="IPR058163">
    <property type="entry name" value="LysR-type_TF_proteobact-type"/>
</dbReference>
<dbReference type="Pfam" id="PF00126">
    <property type="entry name" value="HTH_1"/>
    <property type="match status" value="1"/>
</dbReference>
<dbReference type="FunFam" id="1.10.10.10:FF:000001">
    <property type="entry name" value="LysR family transcriptional regulator"/>
    <property type="match status" value="1"/>
</dbReference>
<dbReference type="InterPro" id="IPR036388">
    <property type="entry name" value="WH-like_DNA-bd_sf"/>
</dbReference>
<proteinExistence type="inferred from homology"/>
<keyword evidence="4" id="KW-0804">Transcription</keyword>
<dbReference type="Pfam" id="PF03466">
    <property type="entry name" value="LysR_substrate"/>
    <property type="match status" value="1"/>
</dbReference>
<evidence type="ECO:0000259" key="8">
    <source>
        <dbReference type="PROSITE" id="PS50931"/>
    </source>
</evidence>
<evidence type="ECO:0000256" key="7">
    <source>
        <dbReference type="ARBA" id="ARBA00083243"/>
    </source>
</evidence>
<name>A0A822VBE4_AGRTU</name>
<evidence type="ECO:0000256" key="1">
    <source>
        <dbReference type="ARBA" id="ARBA00009437"/>
    </source>
</evidence>
<dbReference type="GO" id="GO:0003700">
    <property type="term" value="F:DNA-binding transcription factor activity"/>
    <property type="evidence" value="ECO:0007669"/>
    <property type="project" value="InterPro"/>
</dbReference>
<dbReference type="InterPro" id="IPR005119">
    <property type="entry name" value="LysR_subst-bd"/>
</dbReference>
<comment type="function">
    <text evidence="5">Transcriptional regulator of the ttuABCDE tartrate utilization operon.</text>
</comment>
<evidence type="ECO:0000313" key="9">
    <source>
        <dbReference type="EMBL" id="CVI25156.1"/>
    </source>
</evidence>
<comment type="similarity">
    <text evidence="1">Belongs to the LysR transcriptional regulatory family.</text>
</comment>
<dbReference type="Gene3D" id="1.10.10.10">
    <property type="entry name" value="Winged helix-like DNA-binding domain superfamily/Winged helix DNA-binding domain"/>
    <property type="match status" value="1"/>
</dbReference>
<gene>
    <name evidence="9" type="ORF">AGR4A_pAt20028</name>
</gene>
<dbReference type="SUPFAM" id="SSF46785">
    <property type="entry name" value="Winged helix' DNA-binding domain"/>
    <property type="match status" value="1"/>
</dbReference>
<dbReference type="GO" id="GO:0006351">
    <property type="term" value="P:DNA-templated transcription"/>
    <property type="evidence" value="ECO:0007669"/>
    <property type="project" value="TreeGrafter"/>
</dbReference>
<reference evidence="9 10" key="1">
    <citation type="submission" date="2016-01" db="EMBL/GenBank/DDBJ databases">
        <authorList>
            <person name="Regsiter A."/>
            <person name="william w."/>
        </authorList>
    </citation>
    <scope>NUCLEOTIDE SEQUENCE [LARGE SCALE GENOMIC DNA]</scope>
    <source>
        <strain evidence="9 10">B6</strain>
    </source>
</reference>
<comment type="caution">
    <text evidence="9">The sequence shown here is derived from an EMBL/GenBank/DDBJ whole genome shotgun (WGS) entry which is preliminary data.</text>
</comment>
<dbReference type="PROSITE" id="PS50931">
    <property type="entry name" value="HTH_LYSR"/>
    <property type="match status" value="1"/>
</dbReference>
<accession>A0A822VBE4</accession>
<dbReference type="InterPro" id="IPR036390">
    <property type="entry name" value="WH_DNA-bd_sf"/>
</dbReference>
<evidence type="ECO:0000313" key="10">
    <source>
        <dbReference type="Proteomes" id="UP000192074"/>
    </source>
</evidence>
<dbReference type="CDD" id="cd08422">
    <property type="entry name" value="PBP2_CrgA_like"/>
    <property type="match status" value="1"/>
</dbReference>
<evidence type="ECO:0000256" key="5">
    <source>
        <dbReference type="ARBA" id="ARBA00054626"/>
    </source>
</evidence>
<evidence type="ECO:0000256" key="6">
    <source>
        <dbReference type="ARBA" id="ARBA00067332"/>
    </source>
</evidence>
<dbReference type="InterPro" id="IPR000847">
    <property type="entry name" value="LysR_HTH_N"/>
</dbReference>
<dbReference type="AlphaFoldDB" id="A0A822VBE4"/>
<keyword evidence="3" id="KW-0238">DNA-binding</keyword>
<dbReference type="Gene3D" id="3.40.190.290">
    <property type="match status" value="1"/>
</dbReference>
<dbReference type="Proteomes" id="UP000192074">
    <property type="component" value="Unassembled WGS sequence"/>
</dbReference>